<dbReference type="PANTHER" id="PTHR42718:SF9">
    <property type="entry name" value="MAJOR FACILITATOR SUPERFAMILY MULTIDRUG TRANSPORTER MFSC"/>
    <property type="match status" value="1"/>
</dbReference>
<proteinExistence type="predicted"/>
<dbReference type="Proteomes" id="UP001580346">
    <property type="component" value="Unassembled WGS sequence"/>
</dbReference>
<feature type="transmembrane region" description="Helical" evidence="6">
    <location>
        <begin position="12"/>
        <end position="34"/>
    </location>
</feature>
<reference evidence="8 9" key="1">
    <citation type="submission" date="2024-09" db="EMBL/GenBank/DDBJ databases">
        <title>Paenibacillus zeirhizospherea sp. nov., isolated from surface of the maize (Zea mays) roots in a horticulture field, Hungary.</title>
        <authorList>
            <person name="Marton D."/>
            <person name="Farkas M."/>
            <person name="Bedics A."/>
            <person name="Toth E."/>
            <person name="Tancsics A."/>
            <person name="Boka K."/>
            <person name="Maroti G."/>
            <person name="Kriszt B."/>
            <person name="Cserhati M."/>
        </authorList>
    </citation>
    <scope>NUCLEOTIDE SEQUENCE [LARGE SCALE GENOMIC DNA]</scope>
    <source>
        <strain evidence="8 9">KCTC 33519</strain>
    </source>
</reference>
<dbReference type="InterPro" id="IPR036259">
    <property type="entry name" value="MFS_trans_sf"/>
</dbReference>
<feature type="transmembrane region" description="Helical" evidence="6">
    <location>
        <begin position="140"/>
        <end position="162"/>
    </location>
</feature>
<organism evidence="8 9">
    <name type="scientific">Paenibacillus enshidis</name>
    <dbReference type="NCBI Taxonomy" id="1458439"/>
    <lineage>
        <taxon>Bacteria</taxon>
        <taxon>Bacillati</taxon>
        <taxon>Bacillota</taxon>
        <taxon>Bacilli</taxon>
        <taxon>Bacillales</taxon>
        <taxon>Paenibacillaceae</taxon>
        <taxon>Paenibacillus</taxon>
    </lineage>
</organism>
<protein>
    <submittedName>
        <fullName evidence="8">MFS transporter</fullName>
    </submittedName>
</protein>
<evidence type="ECO:0000256" key="3">
    <source>
        <dbReference type="ARBA" id="ARBA00022692"/>
    </source>
</evidence>
<dbReference type="PRINTS" id="PR01036">
    <property type="entry name" value="TCRTETB"/>
</dbReference>
<dbReference type="Gene3D" id="1.20.1250.20">
    <property type="entry name" value="MFS general substrate transporter like domains"/>
    <property type="match status" value="1"/>
</dbReference>
<accession>A0ABV5AT85</accession>
<feature type="transmembrane region" description="Helical" evidence="6">
    <location>
        <begin position="302"/>
        <end position="324"/>
    </location>
</feature>
<feature type="transmembrane region" description="Helical" evidence="6">
    <location>
        <begin position="360"/>
        <end position="378"/>
    </location>
</feature>
<evidence type="ECO:0000259" key="7">
    <source>
        <dbReference type="PROSITE" id="PS50850"/>
    </source>
</evidence>
<feature type="transmembrane region" description="Helical" evidence="6">
    <location>
        <begin position="168"/>
        <end position="189"/>
    </location>
</feature>
<feature type="transmembrane region" description="Helical" evidence="6">
    <location>
        <begin position="201"/>
        <end position="222"/>
    </location>
</feature>
<evidence type="ECO:0000256" key="6">
    <source>
        <dbReference type="SAM" id="Phobius"/>
    </source>
</evidence>
<keyword evidence="3 6" id="KW-0812">Transmembrane</keyword>
<evidence type="ECO:0000256" key="1">
    <source>
        <dbReference type="ARBA" id="ARBA00004651"/>
    </source>
</evidence>
<feature type="transmembrane region" description="Helical" evidence="6">
    <location>
        <begin position="54"/>
        <end position="74"/>
    </location>
</feature>
<dbReference type="RefSeq" id="WP_375355415.1">
    <property type="nucleotide sequence ID" value="NZ_JBHHMI010000008.1"/>
</dbReference>
<keyword evidence="2" id="KW-0813">Transport</keyword>
<name>A0ABV5AT85_9BACL</name>
<dbReference type="PANTHER" id="PTHR42718">
    <property type="entry name" value="MAJOR FACILITATOR SUPERFAMILY MULTIDRUG TRANSPORTER MFSC"/>
    <property type="match status" value="1"/>
</dbReference>
<dbReference type="PROSITE" id="PS50850">
    <property type="entry name" value="MFS"/>
    <property type="match status" value="1"/>
</dbReference>
<gene>
    <name evidence="8" type="ORF">ACE41H_11625</name>
</gene>
<evidence type="ECO:0000256" key="4">
    <source>
        <dbReference type="ARBA" id="ARBA00022989"/>
    </source>
</evidence>
<dbReference type="CDD" id="cd17321">
    <property type="entry name" value="MFS_MMR_MDR_like"/>
    <property type="match status" value="1"/>
</dbReference>
<dbReference type="InterPro" id="IPR020846">
    <property type="entry name" value="MFS_dom"/>
</dbReference>
<feature type="transmembrane region" description="Helical" evidence="6">
    <location>
        <begin position="336"/>
        <end position="354"/>
    </location>
</feature>
<comment type="caution">
    <text evidence="8">The sequence shown here is derived from an EMBL/GenBank/DDBJ whole genome shotgun (WGS) entry which is preliminary data.</text>
</comment>
<feature type="transmembrane region" description="Helical" evidence="6">
    <location>
        <begin position="425"/>
        <end position="447"/>
    </location>
</feature>
<dbReference type="SUPFAM" id="SSF103473">
    <property type="entry name" value="MFS general substrate transporter"/>
    <property type="match status" value="1"/>
</dbReference>
<keyword evidence="5 6" id="KW-0472">Membrane</keyword>
<feature type="transmembrane region" description="Helical" evidence="6">
    <location>
        <begin position="114"/>
        <end position="133"/>
    </location>
</feature>
<dbReference type="Pfam" id="PF07690">
    <property type="entry name" value="MFS_1"/>
    <property type="match status" value="1"/>
</dbReference>
<feature type="transmembrane region" description="Helical" evidence="6">
    <location>
        <begin position="228"/>
        <end position="249"/>
    </location>
</feature>
<feature type="transmembrane region" description="Helical" evidence="6">
    <location>
        <begin position="270"/>
        <end position="296"/>
    </location>
</feature>
<keyword evidence="4 6" id="KW-1133">Transmembrane helix</keyword>
<feature type="transmembrane region" description="Helical" evidence="6">
    <location>
        <begin position="86"/>
        <end position="108"/>
    </location>
</feature>
<dbReference type="EMBL" id="JBHHMI010000008">
    <property type="protein sequence ID" value="MFB5267426.1"/>
    <property type="molecule type" value="Genomic_DNA"/>
</dbReference>
<sequence length="463" mass="49412">MTIDQSKADIPNFRLFLTSIGIGAFLSHFTAGVVTVSLPELTRTFQASIEQTQWITTGYLLIIAVLLPIMGKLGDRYGHRRMHNTGYLLFTISSVLIALSPTLGAILVTRAVQAVGASMFQATNIALITLLMPKEKRGRTLGLISTAVALGGMSGPVVGGMISQWLSWQWLFLIHVPVSAAATYLAIKYIPATGSAPGRKVSFDSTGALLFTALVGMILFGVTRAADWHLASTEAWVVSCSALIVLWLFSRHSRHHSSPFLPLQMLREPVLSSGLFVSLISFLLVNSVQVILPFYLTESTDMTLWASGTLMAVYPVSLAVCGPVAGWPSDKLGTRLFPLLGLTMIGAGLLLFVLLQDRLAPVLTGGLLVLLGAGMGMIASPNSSLIMSSIASSHAGMAGGLLALSRNLGMAFGASVGLGSVQDSTYNAVFVLDIFLCISAILVCVFAGRMQQHTIRSEIRREK</sequence>
<evidence type="ECO:0000313" key="8">
    <source>
        <dbReference type="EMBL" id="MFB5267426.1"/>
    </source>
</evidence>
<feature type="transmembrane region" description="Helical" evidence="6">
    <location>
        <begin position="385"/>
        <end position="405"/>
    </location>
</feature>
<dbReference type="InterPro" id="IPR011701">
    <property type="entry name" value="MFS"/>
</dbReference>
<feature type="domain" description="Major facilitator superfamily (MFS) profile" evidence="7">
    <location>
        <begin position="16"/>
        <end position="451"/>
    </location>
</feature>
<evidence type="ECO:0000256" key="5">
    <source>
        <dbReference type="ARBA" id="ARBA00023136"/>
    </source>
</evidence>
<evidence type="ECO:0000256" key="2">
    <source>
        <dbReference type="ARBA" id="ARBA00022448"/>
    </source>
</evidence>
<keyword evidence="9" id="KW-1185">Reference proteome</keyword>
<dbReference type="Gene3D" id="1.20.1720.10">
    <property type="entry name" value="Multidrug resistance protein D"/>
    <property type="match status" value="1"/>
</dbReference>
<comment type="subcellular location">
    <subcellularLocation>
        <location evidence="1">Cell membrane</location>
        <topology evidence="1">Multi-pass membrane protein</topology>
    </subcellularLocation>
</comment>
<evidence type="ECO:0000313" key="9">
    <source>
        <dbReference type="Proteomes" id="UP001580346"/>
    </source>
</evidence>